<keyword evidence="1" id="KW-1133">Transmembrane helix</keyword>
<name>A0ABT1P2E2_9GAMM</name>
<keyword evidence="1" id="KW-0472">Membrane</keyword>
<comment type="caution">
    <text evidence="2">The sequence shown here is derived from an EMBL/GenBank/DDBJ whole genome shotgun (WGS) entry which is preliminary data.</text>
</comment>
<proteinExistence type="predicted"/>
<dbReference type="Pfam" id="PF12040">
    <property type="entry name" value="DUF3526"/>
    <property type="match status" value="1"/>
</dbReference>
<accession>A0ABT1P2E2</accession>
<evidence type="ECO:0000256" key="1">
    <source>
        <dbReference type="SAM" id="Phobius"/>
    </source>
</evidence>
<dbReference type="PANTHER" id="PTHR43471:SF1">
    <property type="entry name" value="ABC TRANSPORTER PERMEASE PROTEIN NOSY-RELATED"/>
    <property type="match status" value="1"/>
</dbReference>
<gene>
    <name evidence="2" type="ORF">HXX02_12530</name>
</gene>
<dbReference type="EMBL" id="JACASI010000033">
    <property type="protein sequence ID" value="MCQ3830274.1"/>
    <property type="molecule type" value="Genomic_DNA"/>
</dbReference>
<feature type="transmembrane region" description="Helical" evidence="1">
    <location>
        <begin position="446"/>
        <end position="467"/>
    </location>
</feature>
<feature type="transmembrane region" description="Helical" evidence="1">
    <location>
        <begin position="241"/>
        <end position="259"/>
    </location>
</feature>
<keyword evidence="1" id="KW-0812">Transmembrane</keyword>
<keyword evidence="3" id="KW-1185">Reference proteome</keyword>
<reference evidence="2" key="1">
    <citation type="thesis" date="2020" institute="Technische Universitat Dresden" country="Dresden, Germany">
        <title>The Agarolytic System of Microbulbifer elongatus PORT2, Isolated from Batu Karas, Pangandaran West Java Indonesia.</title>
        <authorList>
            <person name="Anggraeni S.R."/>
        </authorList>
    </citation>
    <scope>NUCLEOTIDE SEQUENCE</scope>
    <source>
        <strain evidence="2">PORT2</strain>
    </source>
</reference>
<feature type="transmembrane region" description="Helical" evidence="1">
    <location>
        <begin position="129"/>
        <end position="147"/>
    </location>
</feature>
<protein>
    <submittedName>
        <fullName evidence="2">DUF3526 domain-containing protein</fullName>
    </submittedName>
</protein>
<dbReference type="InterPro" id="IPR021913">
    <property type="entry name" value="DUF3526"/>
</dbReference>
<evidence type="ECO:0000313" key="3">
    <source>
        <dbReference type="Proteomes" id="UP001205566"/>
    </source>
</evidence>
<feature type="transmembrane region" description="Helical" evidence="1">
    <location>
        <begin position="174"/>
        <end position="197"/>
    </location>
</feature>
<feature type="transmembrane region" description="Helical" evidence="1">
    <location>
        <begin position="209"/>
        <end position="229"/>
    </location>
</feature>
<organism evidence="2 3">
    <name type="scientific">Microbulbifer elongatus</name>
    <dbReference type="NCBI Taxonomy" id="86173"/>
    <lineage>
        <taxon>Bacteria</taxon>
        <taxon>Pseudomonadati</taxon>
        <taxon>Pseudomonadota</taxon>
        <taxon>Gammaproteobacteria</taxon>
        <taxon>Cellvibrionales</taxon>
        <taxon>Microbulbiferaceae</taxon>
        <taxon>Microbulbifer</taxon>
    </lineage>
</organism>
<dbReference type="Proteomes" id="UP001205566">
    <property type="component" value="Unassembled WGS sequence"/>
</dbReference>
<sequence>MLTVAATQLKLMWRERRLAWLALAIVSLVGASLATSAARLSSQAQERQAVAQEEGRLWDSQGVIDPHEAAHVGRAVPAPVRPLAAFDPGLTEYVGTSVFIEGHAQNPARHKPAERGAAISRFGGFSAAWTLQVIVPLLVILAGFSTMSGEAARARLRQELGAGANAMVLVGGRLLALVIAAGLLAMILIGATLPAIAAPEAGKVDTITLMGLAAGYMLYLLIFCAITIAISGMCASARTALVLLLGFWAVSTVLVPRIAPAIAESLEPTPSAAAFRAVVKDEAAQGVDVHNASDEGVIAFKAELMARFNVTRIEDLPINFRGAAYEYGEQLSTDLYNRHFEQLYDLYQKQEYIKRTFSVMSPTISIQAWSRALTLTDFGAHLNFLRGVEDYRYRLVQTLNREIKNHKPVGEDRNHYADIASITRSVTYTEQQAPTGQLLNTQLPNIVILVLWAAIALILVAVSALRLEQRV</sequence>
<dbReference type="PANTHER" id="PTHR43471">
    <property type="entry name" value="ABC TRANSPORTER PERMEASE"/>
    <property type="match status" value="1"/>
</dbReference>
<evidence type="ECO:0000313" key="2">
    <source>
        <dbReference type="EMBL" id="MCQ3830274.1"/>
    </source>
</evidence>
<dbReference type="RefSeq" id="WP_255875233.1">
    <property type="nucleotide sequence ID" value="NZ_JACASI010000033.1"/>
</dbReference>